<gene>
    <name evidence="1" type="ORF">NU09_2319</name>
</gene>
<accession>A0A444W9S1</accession>
<reference evidence="1 2" key="1">
    <citation type="submission" date="2014-12" db="EMBL/GenBank/DDBJ databases">
        <title>Genome sequence of Flavobacterium beibuense RSKm HC5.</title>
        <authorList>
            <person name="Kim J.F."/>
            <person name="Song J.Y."/>
            <person name="Kwak M.-J."/>
            <person name="Lee S.-W."/>
        </authorList>
    </citation>
    <scope>NUCLEOTIDE SEQUENCE [LARGE SCALE GENOMIC DNA]</scope>
    <source>
        <strain evidence="1 2">RSKm HC5</strain>
    </source>
</reference>
<proteinExistence type="predicted"/>
<sequence length="75" mass="8854">MFILIQAKDNLKIYFEQHIKPKNTQNNFVKSFSIPSDIAYFWLDFKNTCTTSVGYVFKPLNNQNTINNTSKWNTE</sequence>
<comment type="caution">
    <text evidence="1">The sequence shown here is derived from an EMBL/GenBank/DDBJ whole genome shotgun (WGS) entry which is preliminary data.</text>
</comment>
<name>A0A444W9S1_9FLAO</name>
<evidence type="ECO:0000313" key="1">
    <source>
        <dbReference type="EMBL" id="RYJ42533.1"/>
    </source>
</evidence>
<organism evidence="1 2">
    <name type="scientific">Flavobacterium beibuense</name>
    <dbReference type="NCBI Taxonomy" id="657326"/>
    <lineage>
        <taxon>Bacteria</taxon>
        <taxon>Pseudomonadati</taxon>
        <taxon>Bacteroidota</taxon>
        <taxon>Flavobacteriia</taxon>
        <taxon>Flavobacteriales</taxon>
        <taxon>Flavobacteriaceae</taxon>
        <taxon>Flavobacterium</taxon>
    </lineage>
</organism>
<protein>
    <submittedName>
        <fullName evidence="1">Uncharacterized protein</fullName>
    </submittedName>
</protein>
<keyword evidence="2" id="KW-1185">Reference proteome</keyword>
<dbReference type="EMBL" id="JUIW01000007">
    <property type="protein sequence ID" value="RYJ42533.1"/>
    <property type="molecule type" value="Genomic_DNA"/>
</dbReference>
<dbReference type="Proteomes" id="UP000289775">
    <property type="component" value="Unassembled WGS sequence"/>
</dbReference>
<evidence type="ECO:0000313" key="2">
    <source>
        <dbReference type="Proteomes" id="UP000289775"/>
    </source>
</evidence>
<dbReference type="AlphaFoldDB" id="A0A444W9S1"/>